<dbReference type="Gene3D" id="3.20.20.80">
    <property type="entry name" value="Glycosidases"/>
    <property type="match status" value="1"/>
</dbReference>
<dbReference type="SUPFAM" id="SSF51445">
    <property type="entry name" value="(Trans)glycosidases"/>
    <property type="match status" value="1"/>
</dbReference>
<evidence type="ECO:0000256" key="1">
    <source>
        <dbReference type="SAM" id="MobiDB-lite"/>
    </source>
</evidence>
<evidence type="ECO:0000313" key="2">
    <source>
        <dbReference type="EMBL" id="MCO6418394.1"/>
    </source>
</evidence>
<accession>A0ABT1DB37</accession>
<feature type="region of interest" description="Disordered" evidence="1">
    <location>
        <begin position="421"/>
        <end position="446"/>
    </location>
</feature>
<evidence type="ECO:0000313" key="3">
    <source>
        <dbReference type="Proteomes" id="UP001523392"/>
    </source>
</evidence>
<sequence>MAAMNTTMRAADFLGTIGVNTHIAWQDGASAYANQGNITKAIEYLGVKYVRDGVPYEGWTLPFYQSLAEKGVKFDLITTSTSFNETGDYSKDLGHISSLVQAVPGSVASIEGLNEVNTWTVNYQGQNTGSNLAVGKAVQALLDQQTNANPLLKDIPVLNLTVGGITAQQASVMGDMSAISDYGTWHPYFGNGDQPWANISSGVAAAKLLNPVDKVQITESNYYTAVNDMAWGGGGVTEEVQAKLDLNLLMDAAYAGVARTFLYELLDNGLTPTNEIEGSLGLFHSDGSPKQVATAIHNLTTILADNATNAASFTTGALDVSVSGLSSNGKTMLLQKADGHYQMVIWAEPDIWNEGSRTPINVASQPVTLTLGQTAGTVKVYDPMAGTSAISSAANTKAITVQVSDHPIIVDIYGTGTGTVPTTPSVPTTPTAPTAPTAPSTGTATKTIGSGSDALVLKISQDAYDGNAQYTVSVDGKQIGGTLTATALHSADVSDTITVKGDRAAGNHPVAVNFLNDA</sequence>
<comment type="caution">
    <text evidence="2">The sequence shown here is derived from an EMBL/GenBank/DDBJ whole genome shotgun (WGS) entry which is preliminary data.</text>
</comment>
<dbReference type="Proteomes" id="UP001523392">
    <property type="component" value="Unassembled WGS sequence"/>
</dbReference>
<feature type="compositionally biased region" description="Low complexity" evidence="1">
    <location>
        <begin position="421"/>
        <end position="445"/>
    </location>
</feature>
<dbReference type="InterPro" id="IPR017853">
    <property type="entry name" value="GH"/>
</dbReference>
<dbReference type="EMBL" id="JAFIRR010000128">
    <property type="protein sequence ID" value="MCO6418394.1"/>
    <property type="molecule type" value="Genomic_DNA"/>
</dbReference>
<proteinExistence type="predicted"/>
<protein>
    <submittedName>
        <fullName evidence="2">Uncharacterized protein</fullName>
    </submittedName>
</protein>
<gene>
    <name evidence="2" type="ORF">JYK14_19820</name>
</gene>
<reference evidence="2 3" key="1">
    <citation type="submission" date="2021-12" db="EMBL/GenBank/DDBJ databases">
        <title>Siccirubricoccus leaddurans sp. nov., a high concentration Zn2+ tolerance bacterium.</title>
        <authorList>
            <person name="Cao Y."/>
        </authorList>
    </citation>
    <scope>NUCLEOTIDE SEQUENCE [LARGE SCALE GENOMIC DNA]</scope>
    <source>
        <strain evidence="2 3">KC 17139</strain>
    </source>
</reference>
<name>A0ABT1DB37_9PROT</name>
<organism evidence="2 3">
    <name type="scientific">Siccirubricoccus soli</name>
    <dbReference type="NCBI Taxonomy" id="2899147"/>
    <lineage>
        <taxon>Bacteria</taxon>
        <taxon>Pseudomonadati</taxon>
        <taxon>Pseudomonadota</taxon>
        <taxon>Alphaproteobacteria</taxon>
        <taxon>Acetobacterales</taxon>
        <taxon>Roseomonadaceae</taxon>
        <taxon>Siccirubricoccus</taxon>
    </lineage>
</organism>
<keyword evidence="3" id="KW-1185">Reference proteome</keyword>
<dbReference type="Gene3D" id="2.60.60.40">
    <property type="match status" value="1"/>
</dbReference>